<dbReference type="InterPro" id="IPR039196">
    <property type="entry name" value="Fmc1"/>
</dbReference>
<dbReference type="VEuPathDB" id="FungiDB:DIURU_000607"/>
<evidence type="ECO:0000313" key="2">
    <source>
        <dbReference type="Proteomes" id="UP000449547"/>
    </source>
</evidence>
<comment type="caution">
    <text evidence="1">The sequence shown here is derived from an EMBL/GenBank/DDBJ whole genome shotgun (WGS) entry which is preliminary data.</text>
</comment>
<dbReference type="OMA" id="FTARWQK"/>
<reference evidence="1 2" key="1">
    <citation type="submission" date="2019-07" db="EMBL/GenBank/DDBJ databases">
        <title>Genome assembly of two rare yeast pathogens: Diutina rugosa and Trichomonascus ciferrii.</title>
        <authorList>
            <person name="Mixao V."/>
            <person name="Saus E."/>
            <person name="Hansen A."/>
            <person name="Lass-Flor C."/>
            <person name="Gabaldon T."/>
        </authorList>
    </citation>
    <scope>NUCLEOTIDE SEQUENCE [LARGE SCALE GENOMIC DNA]</scope>
    <source>
        <strain evidence="1 2">CBS 613</strain>
    </source>
</reference>
<dbReference type="PANTHER" id="PTHR28015:SF1">
    <property type="entry name" value="ATP SYNTHASE ASSEMBLY FACTOR FMC1, MITOCHONDRIAL"/>
    <property type="match status" value="1"/>
</dbReference>
<name>A0A642UXB0_DIURU</name>
<dbReference type="EMBL" id="SWFT01000026">
    <property type="protein sequence ID" value="KAA8907287.1"/>
    <property type="molecule type" value="Genomic_DNA"/>
</dbReference>
<organism evidence="1 2">
    <name type="scientific">Diutina rugosa</name>
    <name type="common">Yeast</name>
    <name type="synonym">Candida rugosa</name>
    <dbReference type="NCBI Taxonomy" id="5481"/>
    <lineage>
        <taxon>Eukaryota</taxon>
        <taxon>Fungi</taxon>
        <taxon>Dikarya</taxon>
        <taxon>Ascomycota</taxon>
        <taxon>Saccharomycotina</taxon>
        <taxon>Pichiomycetes</taxon>
        <taxon>Debaryomycetaceae</taxon>
        <taxon>Diutina</taxon>
    </lineage>
</organism>
<keyword evidence="2" id="KW-1185">Reference proteome</keyword>
<protein>
    <recommendedName>
        <fullName evidence="3">ATP synthase assembly factor FMC1, mitochondrial</fullName>
    </recommendedName>
</protein>
<dbReference type="OrthoDB" id="15893at2759"/>
<dbReference type="GO" id="GO:0033615">
    <property type="term" value="P:mitochondrial proton-transporting ATP synthase complex assembly"/>
    <property type="evidence" value="ECO:0007669"/>
    <property type="project" value="InterPro"/>
</dbReference>
<dbReference type="Pfam" id="PF13233">
    <property type="entry name" value="Complex1_LYR_2"/>
    <property type="match status" value="1"/>
</dbReference>
<sequence length="140" mass="16324">MFKHHYKQLVKQARKIAKNTAQVQHSRDVEKKRAVLNYQKLTAVKERQPVGPIDAKLADLNSAKPPFRFDSTNFKKLATEPHTEISEMHSLQHFNNVHEFLRSQREYMELLERYNPGLTMTQEDNVRKTAAKVGLQVPEN</sequence>
<evidence type="ECO:0000313" key="1">
    <source>
        <dbReference type="EMBL" id="KAA8907287.1"/>
    </source>
</evidence>
<dbReference type="Proteomes" id="UP000449547">
    <property type="component" value="Unassembled WGS sequence"/>
</dbReference>
<accession>A0A642UXB0</accession>
<dbReference type="PANTHER" id="PTHR28015">
    <property type="entry name" value="ATP SYNTHASE ASSEMBLY FACTOR FMC1, MITOCHONDRIAL"/>
    <property type="match status" value="1"/>
</dbReference>
<evidence type="ECO:0008006" key="3">
    <source>
        <dbReference type="Google" id="ProtNLM"/>
    </source>
</evidence>
<dbReference type="RefSeq" id="XP_034014596.1">
    <property type="nucleotide sequence ID" value="XM_034158874.1"/>
</dbReference>
<dbReference type="GeneID" id="54779260"/>
<dbReference type="AlphaFoldDB" id="A0A642UXB0"/>
<gene>
    <name evidence="1" type="ORF">DIURU_000607</name>
</gene>
<dbReference type="GO" id="GO:0005759">
    <property type="term" value="C:mitochondrial matrix"/>
    <property type="evidence" value="ECO:0007669"/>
    <property type="project" value="TreeGrafter"/>
</dbReference>
<proteinExistence type="predicted"/>